<keyword evidence="2" id="KW-0472">Membrane</keyword>
<keyword evidence="2" id="KW-1133">Transmembrane helix</keyword>
<feature type="region of interest" description="Disordered" evidence="1">
    <location>
        <begin position="67"/>
        <end position="124"/>
    </location>
</feature>
<feature type="transmembrane region" description="Helical" evidence="2">
    <location>
        <begin position="42"/>
        <end position="61"/>
    </location>
</feature>
<proteinExistence type="predicted"/>
<keyword evidence="2" id="KW-0812">Transmembrane</keyword>
<sequence length="481" mass="48781">MSRDPLEDFFAHERDEVRELPAGEERWEAMLAESRRPRRHGAVVWLGAAAAAAVVAASVVVGTGNGPGLQSASDAPSTTTTASATTTGPLPTVTVTRTVQPGPPATDKATTTTPPPTRSTPAAGSLAVPVGFGLASMTNAGGGRLFALGSAVCPSGECTAVVGSDDNGRTWSTRASFTDLTTRGPLVTPAGPRQLVGVRFASAEVGYVFGTEVRRTTDGGRSWTSVDVGGRTVLSLETDGSRVWMATAGTCRHTGTASTPRGCSDLQVRTGAVTSTTTSTVPLPAAAPVVENAWISLDGPDAYLNATAADPQQPVRAIRVSGTPTTLPVPEGCDPEQGLTLAATANTRGTLVGVCPSSDAPDSRYTVVTSTDRGATWRLRPAPGLGTPTAAGVWLTATDAQHLVAVRQALPASTGEVPSPTTMLATSTGGAAWKAVAPGGATDTAWAGAAGGGLVYAFSGGGSYWQSNDAGSTFETVPLRR</sequence>
<feature type="compositionally biased region" description="Low complexity" evidence="1">
    <location>
        <begin position="71"/>
        <end position="112"/>
    </location>
</feature>
<name>A0ABN3UFM1_9MICO</name>
<dbReference type="RefSeq" id="WP_344190111.1">
    <property type="nucleotide sequence ID" value="NZ_BAAARN010000001.1"/>
</dbReference>
<accession>A0ABN3UFM1</accession>
<dbReference type="Proteomes" id="UP001501326">
    <property type="component" value="Unassembled WGS sequence"/>
</dbReference>
<dbReference type="Gene3D" id="2.120.10.10">
    <property type="match status" value="1"/>
</dbReference>
<evidence type="ECO:0000256" key="2">
    <source>
        <dbReference type="SAM" id="Phobius"/>
    </source>
</evidence>
<protein>
    <recommendedName>
        <fullName evidence="5">Exo-alpha-sialidase</fullName>
    </recommendedName>
</protein>
<evidence type="ECO:0000313" key="4">
    <source>
        <dbReference type="Proteomes" id="UP001501326"/>
    </source>
</evidence>
<reference evidence="3 4" key="1">
    <citation type="journal article" date="2019" name="Int. J. Syst. Evol. Microbiol.">
        <title>The Global Catalogue of Microorganisms (GCM) 10K type strain sequencing project: providing services to taxonomists for standard genome sequencing and annotation.</title>
        <authorList>
            <consortium name="The Broad Institute Genomics Platform"/>
            <consortium name="The Broad Institute Genome Sequencing Center for Infectious Disease"/>
            <person name="Wu L."/>
            <person name="Ma J."/>
        </authorList>
    </citation>
    <scope>NUCLEOTIDE SEQUENCE [LARGE SCALE GENOMIC DNA]</scope>
    <source>
        <strain evidence="3 4">JCM 16378</strain>
    </source>
</reference>
<dbReference type="SUPFAM" id="SSF50939">
    <property type="entry name" value="Sialidases"/>
    <property type="match status" value="1"/>
</dbReference>
<dbReference type="EMBL" id="BAAARN010000001">
    <property type="protein sequence ID" value="GAA2731753.1"/>
    <property type="molecule type" value="Genomic_DNA"/>
</dbReference>
<evidence type="ECO:0000256" key="1">
    <source>
        <dbReference type="SAM" id="MobiDB-lite"/>
    </source>
</evidence>
<organism evidence="3 4">
    <name type="scientific">Pedococcus aerophilus</name>
    <dbReference type="NCBI Taxonomy" id="436356"/>
    <lineage>
        <taxon>Bacteria</taxon>
        <taxon>Bacillati</taxon>
        <taxon>Actinomycetota</taxon>
        <taxon>Actinomycetes</taxon>
        <taxon>Micrococcales</taxon>
        <taxon>Intrasporangiaceae</taxon>
        <taxon>Pedococcus</taxon>
    </lineage>
</organism>
<dbReference type="InterPro" id="IPR036278">
    <property type="entry name" value="Sialidase_sf"/>
</dbReference>
<keyword evidence="4" id="KW-1185">Reference proteome</keyword>
<comment type="caution">
    <text evidence="3">The sequence shown here is derived from an EMBL/GenBank/DDBJ whole genome shotgun (WGS) entry which is preliminary data.</text>
</comment>
<evidence type="ECO:0008006" key="5">
    <source>
        <dbReference type="Google" id="ProtNLM"/>
    </source>
</evidence>
<evidence type="ECO:0000313" key="3">
    <source>
        <dbReference type="EMBL" id="GAA2731753.1"/>
    </source>
</evidence>
<gene>
    <name evidence="3" type="ORF">GCM10009867_06120</name>
</gene>